<dbReference type="PROSITE" id="PS50850">
    <property type="entry name" value="MFS"/>
    <property type="match status" value="1"/>
</dbReference>
<dbReference type="GO" id="GO:0022857">
    <property type="term" value="F:transmembrane transporter activity"/>
    <property type="evidence" value="ECO:0007669"/>
    <property type="project" value="InterPro"/>
</dbReference>
<evidence type="ECO:0000256" key="5">
    <source>
        <dbReference type="ARBA" id="ARBA00023136"/>
    </source>
</evidence>
<dbReference type="Proteomes" id="UP001224890">
    <property type="component" value="Unassembled WGS sequence"/>
</dbReference>
<sequence>MSERSKSSEIEAAEHRLILRLHDVQDMVSRVLHEAEQSGLLSDSQRDGIFPTYHPPFRCSDIRHRGDKGRETRYVVTAEFCRIQDLAEPSLHTFQTKPSPIVKKERLASSSDTDGTALRHVRTPSYPQKEMPSNQLGAGQGPQPAEKQPVESSEWRSSDDKTPQEVTCFLTGGEGDEDEDGDADAEATADRRLAPETSQLEKREPFDPVLWSSRKKWTHVLVVAFITCVTPLASAVYTPALDQVIGDFKIEDNPTLADLTVSAYVLGFSAGPLLLAPLSETFGKKPVYQVCNVVLLVCNLACMAAPSAEWLIVFRFLAGCAGASPITQGTGTATDVMTKEKRARAMSVMAFGSVCSPAVGSALGGAIAQAWGWRGCFGFLAVMGLISTLLTYQFMCETYLPVLRRKHAVLVGIDDLEMELSDEKAVAPKQSLRKLLSKAAIRPFSLIFQPSILPAILVTSFFYGLQVWLYIDVPMTYKAVYYFNTAEAGLAFAGMGVGMFTGLLIFGFLTDVVVKRLAHNGERLPEHRLPLLNLAAILVVVGLIIYNLAARPGVSYLVPLLGNYLIGSGLFAITVSSHILLPVLSVESQILDRRPSIGGTETEATCEETQTTTDLRLVVDDFGCVHHRPVTAARCCVERVACTFTIPLWSVVSPFRACF</sequence>
<evidence type="ECO:0000259" key="8">
    <source>
        <dbReference type="PROSITE" id="PS50850"/>
    </source>
</evidence>
<keyword evidence="4 7" id="KW-1133">Transmembrane helix</keyword>
<evidence type="ECO:0000256" key="4">
    <source>
        <dbReference type="ARBA" id="ARBA00022989"/>
    </source>
</evidence>
<dbReference type="SUPFAM" id="SSF103473">
    <property type="entry name" value="MFS general substrate transporter"/>
    <property type="match status" value="1"/>
</dbReference>
<feature type="transmembrane region" description="Helical" evidence="7">
    <location>
        <begin position="377"/>
        <end position="396"/>
    </location>
</feature>
<feature type="compositionally biased region" description="Acidic residues" evidence="6">
    <location>
        <begin position="174"/>
        <end position="187"/>
    </location>
</feature>
<evidence type="ECO:0000313" key="10">
    <source>
        <dbReference type="Proteomes" id="UP001224890"/>
    </source>
</evidence>
<feature type="compositionally biased region" description="Basic and acidic residues" evidence="6">
    <location>
        <begin position="188"/>
        <end position="200"/>
    </location>
</feature>
<feature type="transmembrane region" description="Helical" evidence="7">
    <location>
        <begin position="531"/>
        <end position="549"/>
    </location>
</feature>
<organism evidence="9 10">
    <name type="scientific">Colletotrichum godetiae</name>
    <dbReference type="NCBI Taxonomy" id="1209918"/>
    <lineage>
        <taxon>Eukaryota</taxon>
        <taxon>Fungi</taxon>
        <taxon>Dikarya</taxon>
        <taxon>Ascomycota</taxon>
        <taxon>Pezizomycotina</taxon>
        <taxon>Sordariomycetes</taxon>
        <taxon>Hypocreomycetidae</taxon>
        <taxon>Glomerellales</taxon>
        <taxon>Glomerellaceae</taxon>
        <taxon>Colletotrichum</taxon>
        <taxon>Colletotrichum acutatum species complex</taxon>
    </lineage>
</organism>
<comment type="caution">
    <text evidence="9">The sequence shown here is derived from an EMBL/GenBank/DDBJ whole genome shotgun (WGS) entry which is preliminary data.</text>
</comment>
<feature type="transmembrane region" description="Helical" evidence="7">
    <location>
        <begin position="261"/>
        <end position="278"/>
    </location>
</feature>
<feature type="transmembrane region" description="Helical" evidence="7">
    <location>
        <begin position="452"/>
        <end position="471"/>
    </location>
</feature>
<dbReference type="GO" id="GO:0016020">
    <property type="term" value="C:membrane"/>
    <property type="evidence" value="ECO:0007669"/>
    <property type="project" value="UniProtKB-SubCell"/>
</dbReference>
<dbReference type="PANTHER" id="PTHR23502">
    <property type="entry name" value="MAJOR FACILITATOR SUPERFAMILY"/>
    <property type="match status" value="1"/>
</dbReference>
<evidence type="ECO:0000256" key="7">
    <source>
        <dbReference type="SAM" id="Phobius"/>
    </source>
</evidence>
<evidence type="ECO:0000256" key="1">
    <source>
        <dbReference type="ARBA" id="ARBA00004141"/>
    </source>
</evidence>
<dbReference type="PANTHER" id="PTHR23502:SF68">
    <property type="entry name" value="MULTIDRUG TRANSPORTER, PUTATIVE (AFU_ORTHOLOGUE AFUA_3G01120)-RELATED"/>
    <property type="match status" value="1"/>
</dbReference>
<evidence type="ECO:0000256" key="3">
    <source>
        <dbReference type="ARBA" id="ARBA00022692"/>
    </source>
</evidence>
<dbReference type="InterPro" id="IPR011701">
    <property type="entry name" value="MFS"/>
</dbReference>
<keyword evidence="5 7" id="KW-0472">Membrane</keyword>
<feature type="domain" description="Major facilitator superfamily (MFS) profile" evidence="8">
    <location>
        <begin position="219"/>
        <end position="659"/>
    </location>
</feature>
<dbReference type="RefSeq" id="XP_060432161.1">
    <property type="nucleotide sequence ID" value="XM_060578236.1"/>
</dbReference>
<evidence type="ECO:0000256" key="6">
    <source>
        <dbReference type="SAM" id="MobiDB-lite"/>
    </source>
</evidence>
<dbReference type="GeneID" id="85462762"/>
<dbReference type="InterPro" id="IPR020846">
    <property type="entry name" value="MFS_dom"/>
</dbReference>
<dbReference type="InterPro" id="IPR036259">
    <property type="entry name" value="MFS_trans_sf"/>
</dbReference>
<protein>
    <submittedName>
        <fullName evidence="9">Major facilitator superfamily domain-containing protein</fullName>
    </submittedName>
</protein>
<feature type="region of interest" description="Disordered" evidence="6">
    <location>
        <begin position="97"/>
        <end position="200"/>
    </location>
</feature>
<comment type="subcellular location">
    <subcellularLocation>
        <location evidence="1">Membrane</location>
        <topology evidence="1">Multi-pass membrane protein</topology>
    </subcellularLocation>
</comment>
<accession>A0AAJ0EYB0</accession>
<evidence type="ECO:0000256" key="2">
    <source>
        <dbReference type="ARBA" id="ARBA00008335"/>
    </source>
</evidence>
<dbReference type="Pfam" id="PF07690">
    <property type="entry name" value="MFS_1"/>
    <property type="match status" value="1"/>
</dbReference>
<comment type="similarity">
    <text evidence="2">Belongs to the major facilitator superfamily.</text>
</comment>
<dbReference type="AlphaFoldDB" id="A0AAJ0EYB0"/>
<feature type="transmembrane region" description="Helical" evidence="7">
    <location>
        <begin position="348"/>
        <end position="371"/>
    </location>
</feature>
<feature type="compositionally biased region" description="Basic and acidic residues" evidence="6">
    <location>
        <begin position="153"/>
        <end position="163"/>
    </location>
</feature>
<name>A0AAJ0EYB0_9PEZI</name>
<reference evidence="9" key="1">
    <citation type="submission" date="2021-06" db="EMBL/GenBank/DDBJ databases">
        <title>Comparative genomics, transcriptomics and evolutionary studies reveal genomic signatures of adaptation to plant cell wall in hemibiotrophic fungi.</title>
        <authorList>
            <consortium name="DOE Joint Genome Institute"/>
            <person name="Baroncelli R."/>
            <person name="Diaz J.F."/>
            <person name="Benocci T."/>
            <person name="Peng M."/>
            <person name="Battaglia E."/>
            <person name="Haridas S."/>
            <person name="Andreopoulos W."/>
            <person name="Labutti K."/>
            <person name="Pangilinan J."/>
            <person name="Floch G.L."/>
            <person name="Makela M.R."/>
            <person name="Henrissat B."/>
            <person name="Grigoriev I.V."/>
            <person name="Crouch J.A."/>
            <person name="De Vries R.P."/>
            <person name="Sukno S.A."/>
            <person name="Thon M.R."/>
        </authorList>
    </citation>
    <scope>NUCLEOTIDE SEQUENCE</scope>
    <source>
        <strain evidence="9">CBS 193.32</strain>
    </source>
</reference>
<feature type="transmembrane region" description="Helical" evidence="7">
    <location>
        <begin position="491"/>
        <end position="510"/>
    </location>
</feature>
<keyword evidence="10" id="KW-1185">Reference proteome</keyword>
<feature type="transmembrane region" description="Helical" evidence="7">
    <location>
        <begin position="220"/>
        <end position="241"/>
    </location>
</feature>
<dbReference type="Gene3D" id="1.20.1720.10">
    <property type="entry name" value="Multidrug resistance protein D"/>
    <property type="match status" value="1"/>
</dbReference>
<proteinExistence type="inferred from homology"/>
<evidence type="ECO:0000313" key="9">
    <source>
        <dbReference type="EMBL" id="KAK1688466.1"/>
    </source>
</evidence>
<feature type="transmembrane region" description="Helical" evidence="7">
    <location>
        <begin position="561"/>
        <end position="584"/>
    </location>
</feature>
<dbReference type="EMBL" id="JAHMHR010000011">
    <property type="protein sequence ID" value="KAK1688466.1"/>
    <property type="molecule type" value="Genomic_DNA"/>
</dbReference>
<keyword evidence="3 7" id="KW-0812">Transmembrane</keyword>
<gene>
    <name evidence="9" type="ORF">BDP55DRAFT_713298</name>
</gene>